<comment type="caution">
    <text evidence="1">The sequence shown here is derived from an EMBL/GenBank/DDBJ whole genome shotgun (WGS) entry which is preliminary data.</text>
</comment>
<proteinExistence type="predicted"/>
<gene>
    <name evidence="1" type="ORF">CO165_04770</name>
</gene>
<dbReference type="EMBL" id="PFWL01000195">
    <property type="protein sequence ID" value="PJA55205.1"/>
    <property type="molecule type" value="Genomic_DNA"/>
</dbReference>
<evidence type="ECO:0008006" key="3">
    <source>
        <dbReference type="Google" id="ProtNLM"/>
    </source>
</evidence>
<sequence length="169" mass="20103">MEMTLKIELPDETKNQIVDQLADFRKLYPQFQWEKIENYNILIHSFGEFTDKKSTIEKIETALFDKNLFYLYAFEVALTIGNNIVLYLDFKREKEIERISESIKEISSRLESSEKFVPRLTLAKYKIPSKQQYFVIKKRLSNLEVDISFKVNKLSLFEGGERVRVFKLL</sequence>
<evidence type="ECO:0000313" key="2">
    <source>
        <dbReference type="Proteomes" id="UP000229647"/>
    </source>
</evidence>
<evidence type="ECO:0000313" key="1">
    <source>
        <dbReference type="EMBL" id="PJA55205.1"/>
    </source>
</evidence>
<accession>A0A2M7XWU8</accession>
<dbReference type="SUPFAM" id="SSF55144">
    <property type="entry name" value="LigT-like"/>
    <property type="match status" value="1"/>
</dbReference>
<name>A0A2M7XWU8_9BACT</name>
<dbReference type="Proteomes" id="UP000229647">
    <property type="component" value="Unassembled WGS sequence"/>
</dbReference>
<dbReference type="Gene3D" id="3.90.1140.10">
    <property type="entry name" value="Cyclic phosphodiesterase"/>
    <property type="match status" value="1"/>
</dbReference>
<organism evidence="1 2">
    <name type="scientific">Candidatus Roizmanbacteria bacterium CG_4_9_14_3_um_filter_33_18</name>
    <dbReference type="NCBI Taxonomy" id="1974841"/>
    <lineage>
        <taxon>Bacteria</taxon>
        <taxon>Candidatus Roizmaniibacteriota</taxon>
    </lineage>
</organism>
<dbReference type="InterPro" id="IPR009097">
    <property type="entry name" value="Cyclic_Pdiesterase"/>
</dbReference>
<dbReference type="AlphaFoldDB" id="A0A2M7XWU8"/>
<reference evidence="2" key="1">
    <citation type="submission" date="2017-09" db="EMBL/GenBank/DDBJ databases">
        <title>Depth-based differentiation of microbial function through sediment-hosted aquifers and enrichment of novel symbionts in the deep terrestrial subsurface.</title>
        <authorList>
            <person name="Probst A.J."/>
            <person name="Ladd B."/>
            <person name="Jarett J.K."/>
            <person name="Geller-Mcgrath D.E."/>
            <person name="Sieber C.M.K."/>
            <person name="Emerson J.B."/>
            <person name="Anantharaman K."/>
            <person name="Thomas B.C."/>
            <person name="Malmstrom R."/>
            <person name="Stieglmeier M."/>
            <person name="Klingl A."/>
            <person name="Woyke T."/>
            <person name="Ryan C.M."/>
            <person name="Banfield J.F."/>
        </authorList>
    </citation>
    <scope>NUCLEOTIDE SEQUENCE [LARGE SCALE GENOMIC DNA]</scope>
</reference>
<protein>
    <recommendedName>
        <fullName evidence="3">Phosphoesterase HXTX domain-containing protein</fullName>
    </recommendedName>
</protein>